<dbReference type="Gene3D" id="1.20.1250.10">
    <property type="match status" value="1"/>
</dbReference>
<dbReference type="OMA" id="QDQQCNE"/>
<dbReference type="GeneTree" id="ENSGT00540000073610"/>
<dbReference type="STRING" id="42514.ENSPNAP00000028189"/>
<evidence type="ECO:0000313" key="2">
    <source>
        <dbReference type="Ensembl" id="ENSPNAP00000028189.1"/>
    </source>
</evidence>
<protein>
    <submittedName>
        <fullName evidence="2">Uncharacterized protein</fullName>
    </submittedName>
</protein>
<reference evidence="2" key="3">
    <citation type="submission" date="2025-09" db="UniProtKB">
        <authorList>
            <consortium name="Ensembl"/>
        </authorList>
    </citation>
    <scope>IDENTIFICATION</scope>
</reference>
<dbReference type="RefSeq" id="XP_037394736.1">
    <property type="nucleotide sequence ID" value="XM_037538839.1"/>
</dbReference>
<dbReference type="PANTHER" id="PTHR15196:SF1">
    <property type="entry name" value="CILIARY NEUROTROPHIC FACTOR"/>
    <property type="match status" value="1"/>
</dbReference>
<dbReference type="GO" id="GO:0005127">
    <property type="term" value="F:ciliary neurotrophic factor receptor binding"/>
    <property type="evidence" value="ECO:0007669"/>
    <property type="project" value="InterPro"/>
</dbReference>
<name>A0A3B4DYV7_PYGNA</name>
<reference evidence="2 3" key="1">
    <citation type="submission" date="2020-10" db="EMBL/GenBank/DDBJ databases">
        <title>Pygocentrus nattereri (red-bellied piranha) genome, fPygNat1, primary haplotype.</title>
        <authorList>
            <person name="Myers G."/>
            <person name="Meyer A."/>
            <person name="Karagic N."/>
            <person name="Pippel M."/>
            <person name="Winkler S."/>
            <person name="Tracey A."/>
            <person name="Wood J."/>
            <person name="Formenti G."/>
            <person name="Howe K."/>
            <person name="Fedrigo O."/>
            <person name="Jarvis E.D."/>
        </authorList>
    </citation>
    <scope>NUCLEOTIDE SEQUENCE [LARGE SCALE GENOMIC DNA]</scope>
</reference>
<dbReference type="GO" id="GO:0043524">
    <property type="term" value="P:negative regulation of neuron apoptotic process"/>
    <property type="evidence" value="ECO:0007669"/>
    <property type="project" value="InterPro"/>
</dbReference>
<evidence type="ECO:0000256" key="1">
    <source>
        <dbReference type="SAM" id="MobiDB-lite"/>
    </source>
</evidence>
<sequence length="191" mass="21282">MAGRQRSGGQTGKAAAIARLLHEECAHLLQLYSKRESLPSFAAPGGQLVTLPPLGAQLSPVEKLCFMHAALSECLRLLNEAIKREDAEFPPEEDEYRTQRATVKDRLGHLLLTTERLLMDSKKCAAGVAEVPDVVDNGSFALKKWILQMLQDLVHWSSQTSETLKSLLMETEKAQGRTRRAANRHKGRLRK</sequence>
<dbReference type="Ensembl" id="ENSPNAT00000000601.2">
    <property type="protein sequence ID" value="ENSPNAP00000028189.1"/>
    <property type="gene ID" value="ENSPNAG00000013789.2"/>
</dbReference>
<dbReference type="GeneID" id="119263509"/>
<feature type="region of interest" description="Disordered" evidence="1">
    <location>
        <begin position="172"/>
        <end position="191"/>
    </location>
</feature>
<reference evidence="2" key="2">
    <citation type="submission" date="2025-08" db="UniProtKB">
        <authorList>
            <consortium name="Ensembl"/>
        </authorList>
    </citation>
    <scope>IDENTIFICATION</scope>
</reference>
<dbReference type="Proteomes" id="UP001501920">
    <property type="component" value="Chromosome 5"/>
</dbReference>
<dbReference type="SUPFAM" id="SSF47266">
    <property type="entry name" value="4-helical cytokines"/>
    <property type="match status" value="1"/>
</dbReference>
<dbReference type="InterPro" id="IPR009079">
    <property type="entry name" value="4_helix_cytokine-like_core"/>
</dbReference>
<dbReference type="PANTHER" id="PTHR15196">
    <property type="entry name" value="CILIARY NEUROTROPHIC FACTOR"/>
    <property type="match status" value="1"/>
</dbReference>
<feature type="compositionally biased region" description="Basic residues" evidence="1">
    <location>
        <begin position="176"/>
        <end position="191"/>
    </location>
</feature>
<evidence type="ECO:0000313" key="3">
    <source>
        <dbReference type="Proteomes" id="UP001501920"/>
    </source>
</evidence>
<accession>A0A3B4DYV7</accession>
<dbReference type="InterPro" id="IPR000151">
    <property type="entry name" value="Ciliary_neurotrophic_fac_CNTF"/>
</dbReference>
<proteinExistence type="predicted"/>
<dbReference type="AlphaFoldDB" id="A0A3B4DYV7"/>
<keyword evidence="3" id="KW-1185">Reference proteome</keyword>
<organism evidence="2 3">
    <name type="scientific">Pygocentrus nattereri</name>
    <name type="common">Red-bellied piranha</name>
    <dbReference type="NCBI Taxonomy" id="42514"/>
    <lineage>
        <taxon>Eukaryota</taxon>
        <taxon>Metazoa</taxon>
        <taxon>Chordata</taxon>
        <taxon>Craniata</taxon>
        <taxon>Vertebrata</taxon>
        <taxon>Euteleostomi</taxon>
        <taxon>Actinopterygii</taxon>
        <taxon>Neopterygii</taxon>
        <taxon>Teleostei</taxon>
        <taxon>Ostariophysi</taxon>
        <taxon>Characiformes</taxon>
        <taxon>Characoidei</taxon>
        <taxon>Pygocentrus</taxon>
    </lineage>
</organism>
<dbReference type="GO" id="GO:0070120">
    <property type="term" value="P:ciliary neurotrophic factor-mediated signaling pathway"/>
    <property type="evidence" value="ECO:0007669"/>
    <property type="project" value="InterPro"/>
</dbReference>
<dbReference type="OrthoDB" id="8813321at2759"/>
<gene>
    <name evidence="2" type="primary">CNTF</name>
</gene>